<feature type="transmembrane region" description="Helical" evidence="12">
    <location>
        <begin position="188"/>
        <end position="206"/>
    </location>
</feature>
<sequence length="364" mass="39848">MPRSTPESGSRFGDDVTTILNEGDSAGTTGAAQGSPVDAAPDPDKGTSRGRLVLRRFVRNKAALVCLALIVVLYFLAFCYPLFTQWTYDQQDYTSFLVPPGGTHWFGTDKIGTDMFAQVMRGLQKSLTIGLLVGIISTSFAALVGTTAGYFLGWTDRSLMWIVDLLLTLPSFLIIAICSPAFRGKTWLIFVGLLAVFQWMITARIVRGMTLTLKEREFVKAAKFMGQPARRIIFKHILPNMASLLIIDATINVGSAVLAETSLSFFGFGVQPPDVSLGTLISDGTESTLTYPWLFFIPAGFLVLFVLSVNFAGDGLRDALDPSSTKGRRKESKRKALGELRKAKFDVQTERRGMPAPQGEGKHR</sequence>
<evidence type="ECO:0000256" key="8">
    <source>
        <dbReference type="ARBA" id="ARBA00022989"/>
    </source>
</evidence>
<feature type="domain" description="ABC transmembrane type-1" evidence="14">
    <location>
        <begin position="127"/>
        <end position="313"/>
    </location>
</feature>
<evidence type="ECO:0000313" key="15">
    <source>
        <dbReference type="EMBL" id="KAA2262832.1"/>
    </source>
</evidence>
<keyword evidence="6" id="KW-0571">Peptide transport</keyword>
<dbReference type="InterPro" id="IPR050366">
    <property type="entry name" value="BP-dependent_transpt_permease"/>
</dbReference>
<feature type="region of interest" description="Disordered" evidence="13">
    <location>
        <begin position="345"/>
        <end position="364"/>
    </location>
</feature>
<dbReference type="CDD" id="cd06261">
    <property type="entry name" value="TM_PBP2"/>
    <property type="match status" value="1"/>
</dbReference>
<evidence type="ECO:0000256" key="10">
    <source>
        <dbReference type="ARBA" id="ARBA00024202"/>
    </source>
</evidence>
<dbReference type="Proteomes" id="UP000323454">
    <property type="component" value="Unassembled WGS sequence"/>
</dbReference>
<evidence type="ECO:0000256" key="12">
    <source>
        <dbReference type="RuleBase" id="RU363032"/>
    </source>
</evidence>
<proteinExistence type="inferred from homology"/>
<evidence type="ECO:0000256" key="1">
    <source>
        <dbReference type="ARBA" id="ARBA00004429"/>
    </source>
</evidence>
<evidence type="ECO:0000256" key="11">
    <source>
        <dbReference type="ARBA" id="ARBA00072251"/>
    </source>
</evidence>
<comment type="similarity">
    <text evidence="10">Belongs to the binding-protein-dependent transport system permease family. OppBC subfamily.</text>
</comment>
<evidence type="ECO:0000256" key="4">
    <source>
        <dbReference type="ARBA" id="ARBA00022519"/>
    </source>
</evidence>
<protein>
    <recommendedName>
        <fullName evidence="11">Oligopeptide transport system permease protein OppC</fullName>
    </recommendedName>
</protein>
<evidence type="ECO:0000313" key="16">
    <source>
        <dbReference type="Proteomes" id="UP000323454"/>
    </source>
</evidence>
<evidence type="ECO:0000256" key="2">
    <source>
        <dbReference type="ARBA" id="ARBA00022448"/>
    </source>
</evidence>
<reference evidence="15 16" key="1">
    <citation type="submission" date="2019-09" db="EMBL/GenBank/DDBJ databases">
        <title>Goodfellowia gen. nov., a new genus of the Pseudonocardineae related to Actinoalloteichus, containing Goodfellowia coeruleoviolacea gen. nov., comb. nov. gen. nov., comb. nov.</title>
        <authorList>
            <person name="Labeda D."/>
        </authorList>
    </citation>
    <scope>NUCLEOTIDE SEQUENCE [LARGE SCALE GENOMIC DNA]</scope>
    <source>
        <strain evidence="15 16">AN110305</strain>
    </source>
</reference>
<dbReference type="OrthoDB" id="6637947at2"/>
<dbReference type="GO" id="GO:0055085">
    <property type="term" value="P:transmembrane transport"/>
    <property type="evidence" value="ECO:0007669"/>
    <property type="project" value="InterPro"/>
</dbReference>
<dbReference type="PANTHER" id="PTHR43386">
    <property type="entry name" value="OLIGOPEPTIDE TRANSPORT SYSTEM PERMEASE PROTEIN APPC"/>
    <property type="match status" value="1"/>
</dbReference>
<name>A0A5B2XJA3_9PSEU</name>
<keyword evidence="3" id="KW-1003">Cell membrane</keyword>
<dbReference type="AlphaFoldDB" id="A0A5B2XJA3"/>
<keyword evidence="5 12" id="KW-0812">Transmembrane</keyword>
<dbReference type="GO" id="GO:0005886">
    <property type="term" value="C:plasma membrane"/>
    <property type="evidence" value="ECO:0007669"/>
    <property type="project" value="UniProtKB-SubCell"/>
</dbReference>
<keyword evidence="8 12" id="KW-1133">Transmembrane helix</keyword>
<evidence type="ECO:0000256" key="3">
    <source>
        <dbReference type="ARBA" id="ARBA00022475"/>
    </source>
</evidence>
<evidence type="ECO:0000259" key="14">
    <source>
        <dbReference type="PROSITE" id="PS50928"/>
    </source>
</evidence>
<dbReference type="Gene3D" id="1.10.3720.10">
    <property type="entry name" value="MetI-like"/>
    <property type="match status" value="1"/>
</dbReference>
<organism evidence="15 16">
    <name type="scientific">Solihabitans fulvus</name>
    <dbReference type="NCBI Taxonomy" id="1892852"/>
    <lineage>
        <taxon>Bacteria</taxon>
        <taxon>Bacillati</taxon>
        <taxon>Actinomycetota</taxon>
        <taxon>Actinomycetes</taxon>
        <taxon>Pseudonocardiales</taxon>
        <taxon>Pseudonocardiaceae</taxon>
        <taxon>Solihabitans</taxon>
    </lineage>
</organism>
<dbReference type="Pfam" id="PF12911">
    <property type="entry name" value="OppC_N"/>
    <property type="match status" value="1"/>
</dbReference>
<feature type="transmembrane region" description="Helical" evidence="12">
    <location>
        <begin position="129"/>
        <end position="152"/>
    </location>
</feature>
<keyword evidence="16" id="KW-1185">Reference proteome</keyword>
<gene>
    <name evidence="15" type="ORF">F0L68_11410</name>
</gene>
<dbReference type="InterPro" id="IPR000515">
    <property type="entry name" value="MetI-like"/>
</dbReference>
<evidence type="ECO:0000256" key="9">
    <source>
        <dbReference type="ARBA" id="ARBA00023136"/>
    </source>
</evidence>
<feature type="transmembrane region" description="Helical" evidence="12">
    <location>
        <begin position="237"/>
        <end position="259"/>
    </location>
</feature>
<dbReference type="InterPro" id="IPR035906">
    <property type="entry name" value="MetI-like_sf"/>
</dbReference>
<feature type="region of interest" description="Disordered" evidence="13">
    <location>
        <begin position="1"/>
        <end position="45"/>
    </location>
</feature>
<evidence type="ECO:0000256" key="13">
    <source>
        <dbReference type="SAM" id="MobiDB-lite"/>
    </source>
</evidence>
<comment type="subcellular location">
    <subcellularLocation>
        <location evidence="1">Cell inner membrane</location>
        <topology evidence="1">Multi-pass membrane protein</topology>
    </subcellularLocation>
    <subcellularLocation>
        <location evidence="12">Cell membrane</location>
        <topology evidence="12">Multi-pass membrane protein</topology>
    </subcellularLocation>
</comment>
<feature type="transmembrane region" description="Helical" evidence="12">
    <location>
        <begin position="159"/>
        <end position="182"/>
    </location>
</feature>
<evidence type="ECO:0000256" key="5">
    <source>
        <dbReference type="ARBA" id="ARBA00022692"/>
    </source>
</evidence>
<dbReference type="GO" id="GO:0015031">
    <property type="term" value="P:protein transport"/>
    <property type="evidence" value="ECO:0007669"/>
    <property type="project" value="UniProtKB-KW"/>
</dbReference>
<reference evidence="15 16" key="2">
    <citation type="submission" date="2019-09" db="EMBL/GenBank/DDBJ databases">
        <authorList>
            <person name="Jin C."/>
        </authorList>
    </citation>
    <scope>NUCLEOTIDE SEQUENCE [LARGE SCALE GENOMIC DNA]</scope>
    <source>
        <strain evidence="15 16">AN110305</strain>
    </source>
</reference>
<dbReference type="GO" id="GO:0015833">
    <property type="term" value="P:peptide transport"/>
    <property type="evidence" value="ECO:0007669"/>
    <property type="project" value="UniProtKB-KW"/>
</dbReference>
<dbReference type="EMBL" id="VUOB01000020">
    <property type="protein sequence ID" value="KAA2262832.1"/>
    <property type="molecule type" value="Genomic_DNA"/>
</dbReference>
<accession>A0A5B2XJA3</accession>
<dbReference type="SUPFAM" id="SSF161098">
    <property type="entry name" value="MetI-like"/>
    <property type="match status" value="1"/>
</dbReference>
<keyword evidence="9 12" id="KW-0472">Membrane</keyword>
<keyword evidence="7" id="KW-0653">Protein transport</keyword>
<keyword evidence="2 12" id="KW-0813">Transport</keyword>
<keyword evidence="4" id="KW-0997">Cell inner membrane</keyword>
<evidence type="ECO:0000256" key="6">
    <source>
        <dbReference type="ARBA" id="ARBA00022856"/>
    </source>
</evidence>
<dbReference type="PANTHER" id="PTHR43386:SF2">
    <property type="entry name" value="OLIGOPEPTIDE TRANSPORT SYSTEM PERMEASE PROTEIN OPPC"/>
    <property type="match status" value="1"/>
</dbReference>
<feature type="transmembrane region" description="Helical" evidence="12">
    <location>
        <begin position="293"/>
        <end position="313"/>
    </location>
</feature>
<dbReference type="PROSITE" id="PS50928">
    <property type="entry name" value="ABC_TM1"/>
    <property type="match status" value="1"/>
</dbReference>
<feature type="transmembrane region" description="Helical" evidence="12">
    <location>
        <begin position="62"/>
        <end position="83"/>
    </location>
</feature>
<dbReference type="InterPro" id="IPR025966">
    <property type="entry name" value="OppC_N"/>
</dbReference>
<evidence type="ECO:0000256" key="7">
    <source>
        <dbReference type="ARBA" id="ARBA00022927"/>
    </source>
</evidence>
<comment type="caution">
    <text evidence="15">The sequence shown here is derived from an EMBL/GenBank/DDBJ whole genome shotgun (WGS) entry which is preliminary data.</text>
</comment>
<dbReference type="Pfam" id="PF00528">
    <property type="entry name" value="BPD_transp_1"/>
    <property type="match status" value="1"/>
</dbReference>